<reference evidence="1" key="2">
    <citation type="journal article" date="2021" name="Front. Microbiol.">
        <title>Comprehensive Comparative Genomics and Phenotyping of Methylobacterium Species.</title>
        <authorList>
            <person name="Alessa O."/>
            <person name="Ogura Y."/>
            <person name="Fujitani Y."/>
            <person name="Takami H."/>
            <person name="Hayashi T."/>
            <person name="Sahin N."/>
            <person name="Tani A."/>
        </authorList>
    </citation>
    <scope>NUCLEOTIDE SEQUENCE</scope>
    <source>
        <strain evidence="1">DSM 22415</strain>
    </source>
</reference>
<sequence length="80" mass="8518">MSASTPEFEAEALDTLILAAFQRARREGATATAEHLLRALEALVDDAGSLARTSACLDDAYLSLARVAQGNTCARHRNSL</sequence>
<proteinExistence type="predicted"/>
<gene>
    <name evidence="1" type="ORF">IFDJLNFL_2382</name>
    <name evidence="2" type="ORF">MTDSW087_04466</name>
</gene>
<organism evidence="2 3">
    <name type="scientific">Methylobacterium dankookense</name>
    <dbReference type="NCBI Taxonomy" id="560405"/>
    <lineage>
        <taxon>Bacteria</taxon>
        <taxon>Pseudomonadati</taxon>
        <taxon>Pseudomonadota</taxon>
        <taxon>Alphaproteobacteria</taxon>
        <taxon>Hyphomicrobiales</taxon>
        <taxon>Methylobacteriaceae</taxon>
        <taxon>Methylobacterium</taxon>
    </lineage>
</organism>
<dbReference type="RefSeq" id="WP_144767066.1">
    <property type="nucleotide sequence ID" value="NZ_BPQI01000062.1"/>
</dbReference>
<dbReference type="Proteomes" id="UP001055303">
    <property type="component" value="Unassembled WGS sequence"/>
</dbReference>
<evidence type="ECO:0000313" key="1">
    <source>
        <dbReference type="EMBL" id="GJD56485.1"/>
    </source>
</evidence>
<reference evidence="2 3" key="1">
    <citation type="submission" date="2019-06" db="EMBL/GenBank/DDBJ databases">
        <authorList>
            <person name="Rodrigo-Torres L."/>
            <person name="Arahal R. D."/>
            <person name="Lucena T."/>
        </authorList>
    </citation>
    <scope>NUCLEOTIDE SEQUENCE [LARGE SCALE GENOMIC DNA]</scope>
    <source>
        <strain evidence="2 3">SW08-7</strain>
    </source>
</reference>
<protein>
    <submittedName>
        <fullName evidence="2">Uncharacterized protein</fullName>
    </submittedName>
</protein>
<keyword evidence="4" id="KW-1185">Reference proteome</keyword>
<evidence type="ECO:0000313" key="4">
    <source>
        <dbReference type="Proteomes" id="UP001055303"/>
    </source>
</evidence>
<dbReference type="AlphaFoldDB" id="A0A564G5A4"/>
<dbReference type="EMBL" id="CABFVH010000039">
    <property type="protein sequence ID" value="VUF14741.1"/>
    <property type="molecule type" value="Genomic_DNA"/>
</dbReference>
<evidence type="ECO:0000313" key="2">
    <source>
        <dbReference type="EMBL" id="VUF14741.1"/>
    </source>
</evidence>
<reference evidence="1" key="3">
    <citation type="submission" date="2021-08" db="EMBL/GenBank/DDBJ databases">
        <authorList>
            <person name="Tani A."/>
            <person name="Ola A."/>
            <person name="Ogura Y."/>
            <person name="Katsura K."/>
            <person name="Hayashi T."/>
        </authorList>
    </citation>
    <scope>NUCLEOTIDE SEQUENCE</scope>
    <source>
        <strain evidence="1">DSM 22415</strain>
    </source>
</reference>
<dbReference type="EMBL" id="BPQI01000062">
    <property type="protein sequence ID" value="GJD56485.1"/>
    <property type="molecule type" value="Genomic_DNA"/>
</dbReference>
<name>A0A564G5A4_9HYPH</name>
<dbReference type="Proteomes" id="UP000401717">
    <property type="component" value="Unassembled WGS sequence"/>
</dbReference>
<accession>A0A564G5A4</accession>
<evidence type="ECO:0000313" key="3">
    <source>
        <dbReference type="Proteomes" id="UP000401717"/>
    </source>
</evidence>